<evidence type="ECO:0000313" key="7">
    <source>
        <dbReference type="Proteomes" id="UP001212097"/>
    </source>
</evidence>
<protein>
    <submittedName>
        <fullName evidence="6">NAD(P)H-dependent oxidoreductase</fullName>
    </submittedName>
</protein>
<keyword evidence="2" id="KW-0288">FMN</keyword>
<reference evidence="6 7" key="1">
    <citation type="submission" date="2023-01" db="EMBL/GenBank/DDBJ databases">
        <authorList>
            <person name="Lee S.H."/>
            <person name="Jung H.S."/>
            <person name="Yun J.U."/>
        </authorList>
    </citation>
    <scope>NUCLEOTIDE SEQUENCE [LARGE SCALE GENOMIC DNA]</scope>
    <source>
        <strain evidence="6 7">CBA3108</strain>
    </source>
</reference>
<keyword evidence="1" id="KW-0285">Flavoprotein</keyword>
<dbReference type="InterPro" id="IPR023932">
    <property type="entry name" value="CE1759_FMN_reduct"/>
</dbReference>
<dbReference type="EMBL" id="CP115668">
    <property type="protein sequence ID" value="WCC79644.1"/>
    <property type="molecule type" value="Genomic_DNA"/>
</dbReference>
<dbReference type="InterPro" id="IPR029039">
    <property type="entry name" value="Flavoprotein-like_sf"/>
</dbReference>
<keyword evidence="7" id="KW-1185">Reference proteome</keyword>
<keyword evidence="3" id="KW-0560">Oxidoreductase</keyword>
<dbReference type="Pfam" id="PF03358">
    <property type="entry name" value="FMN_red"/>
    <property type="match status" value="1"/>
</dbReference>
<feature type="region of interest" description="Disordered" evidence="4">
    <location>
        <begin position="169"/>
        <end position="204"/>
    </location>
</feature>
<dbReference type="Proteomes" id="UP001212097">
    <property type="component" value="Chromosome"/>
</dbReference>
<sequence>MKIVAISAGLGQPSSTRMLVDRLVSQITQQVSDAEVEVIEVRDLGHDLLNAEFTGVRSASVTKAQESISGADGLVVVTPVYNAHAAAVFHLFFEVLDEGVLEGKPMLVGATGGTARHSLVMDRDVVASLHYHHALVSPVSVFAATEDWGNPSALDRRIDRAARAFTRLLVGGTNTPGRDEGDSGNEEPVPGQSSHTDLDDGLGPVEEFEDMLNALGH</sequence>
<dbReference type="NCBIfam" id="TIGR04037">
    <property type="entry name" value="LLM_duo_CE1759"/>
    <property type="match status" value="1"/>
</dbReference>
<dbReference type="PANTHER" id="PTHR43408">
    <property type="entry name" value="FMN REDUCTASE (NADPH)"/>
    <property type="match status" value="1"/>
</dbReference>
<dbReference type="SUPFAM" id="SSF52218">
    <property type="entry name" value="Flavoproteins"/>
    <property type="match status" value="1"/>
</dbReference>
<evidence type="ECO:0000256" key="3">
    <source>
        <dbReference type="ARBA" id="ARBA00023002"/>
    </source>
</evidence>
<dbReference type="PANTHER" id="PTHR43408:SF2">
    <property type="entry name" value="FMN REDUCTASE (NADPH)"/>
    <property type="match status" value="1"/>
</dbReference>
<reference evidence="6 7" key="2">
    <citation type="submission" date="2023-06" db="EMBL/GenBank/DDBJ databases">
        <title>The Gram-positive Non-spore-bearing Anaerobic Bacilli of Human Feces.</title>
        <authorList>
            <person name="Eggerth A.H."/>
        </authorList>
    </citation>
    <scope>NUCLEOTIDE SEQUENCE [LARGE SCALE GENOMIC DNA]</scope>
    <source>
        <strain evidence="6 7">CBA3108</strain>
    </source>
</reference>
<evidence type="ECO:0000256" key="1">
    <source>
        <dbReference type="ARBA" id="ARBA00022630"/>
    </source>
</evidence>
<evidence type="ECO:0000256" key="2">
    <source>
        <dbReference type="ARBA" id="ARBA00022643"/>
    </source>
</evidence>
<dbReference type="InterPro" id="IPR051814">
    <property type="entry name" value="NAD(P)H-dep_FMN_reductase"/>
</dbReference>
<feature type="domain" description="NADPH-dependent FMN reductase-like" evidence="5">
    <location>
        <begin position="1"/>
        <end position="148"/>
    </location>
</feature>
<gene>
    <name evidence="6" type="ORF">O6R08_09120</name>
</gene>
<dbReference type="RefSeq" id="WP_271417835.1">
    <property type="nucleotide sequence ID" value="NZ_CP115668.1"/>
</dbReference>
<evidence type="ECO:0000259" key="5">
    <source>
        <dbReference type="Pfam" id="PF03358"/>
    </source>
</evidence>
<dbReference type="Gene3D" id="3.40.50.360">
    <property type="match status" value="1"/>
</dbReference>
<dbReference type="InterPro" id="IPR005025">
    <property type="entry name" value="FMN_Rdtase-like_dom"/>
</dbReference>
<name>A0ABY7QX61_9ACTN</name>
<organism evidence="6 7">
    <name type="scientific">Cutibacterium equinum</name>
    <dbReference type="NCBI Taxonomy" id="3016342"/>
    <lineage>
        <taxon>Bacteria</taxon>
        <taxon>Bacillati</taxon>
        <taxon>Actinomycetota</taxon>
        <taxon>Actinomycetes</taxon>
        <taxon>Propionibacteriales</taxon>
        <taxon>Propionibacteriaceae</taxon>
        <taxon>Cutibacterium</taxon>
    </lineage>
</organism>
<evidence type="ECO:0000313" key="6">
    <source>
        <dbReference type="EMBL" id="WCC79644.1"/>
    </source>
</evidence>
<proteinExistence type="predicted"/>
<evidence type="ECO:0000256" key="4">
    <source>
        <dbReference type="SAM" id="MobiDB-lite"/>
    </source>
</evidence>
<accession>A0ABY7QX61</accession>